<name>A0A9N9K4M9_9GLOM</name>
<comment type="caution">
    <text evidence="2">The sequence shown here is derived from an EMBL/GenBank/DDBJ whole genome shotgun (WGS) entry which is preliminary data.</text>
</comment>
<evidence type="ECO:0000256" key="1">
    <source>
        <dbReference type="SAM" id="Coils"/>
    </source>
</evidence>
<feature type="non-terminal residue" evidence="2">
    <location>
        <position position="1"/>
    </location>
</feature>
<evidence type="ECO:0000313" key="3">
    <source>
        <dbReference type="Proteomes" id="UP000789759"/>
    </source>
</evidence>
<keyword evidence="1" id="KW-0175">Coiled coil</keyword>
<proteinExistence type="predicted"/>
<evidence type="ECO:0000313" key="2">
    <source>
        <dbReference type="EMBL" id="CAG8810130.1"/>
    </source>
</evidence>
<dbReference type="OrthoDB" id="10414610at2759"/>
<reference evidence="2" key="1">
    <citation type="submission" date="2021-06" db="EMBL/GenBank/DDBJ databases">
        <authorList>
            <person name="Kallberg Y."/>
            <person name="Tangrot J."/>
            <person name="Rosling A."/>
        </authorList>
    </citation>
    <scope>NUCLEOTIDE SEQUENCE</scope>
    <source>
        <strain evidence="2">FL966</strain>
    </source>
</reference>
<accession>A0A9N9K4M9</accession>
<feature type="coiled-coil region" evidence="1">
    <location>
        <begin position="48"/>
        <end position="75"/>
    </location>
</feature>
<sequence length="79" mass="9090">LCHENKRPWIDTTSIQEIITSVASQSTVKFGKMKELGRSKTGNQDEYIILLTNTISELYQQVEEQKQEISKLKNQISGY</sequence>
<protein>
    <submittedName>
        <fullName evidence="2">995_t:CDS:1</fullName>
    </submittedName>
</protein>
<feature type="non-terminal residue" evidence="2">
    <location>
        <position position="79"/>
    </location>
</feature>
<dbReference type="AlphaFoldDB" id="A0A9N9K4M9"/>
<gene>
    <name evidence="2" type="ORF">CPELLU_LOCUS18549</name>
</gene>
<dbReference type="EMBL" id="CAJVQA010037682">
    <property type="protein sequence ID" value="CAG8810130.1"/>
    <property type="molecule type" value="Genomic_DNA"/>
</dbReference>
<dbReference type="Proteomes" id="UP000789759">
    <property type="component" value="Unassembled WGS sequence"/>
</dbReference>
<keyword evidence="3" id="KW-1185">Reference proteome</keyword>
<organism evidence="2 3">
    <name type="scientific">Cetraspora pellucida</name>
    <dbReference type="NCBI Taxonomy" id="1433469"/>
    <lineage>
        <taxon>Eukaryota</taxon>
        <taxon>Fungi</taxon>
        <taxon>Fungi incertae sedis</taxon>
        <taxon>Mucoromycota</taxon>
        <taxon>Glomeromycotina</taxon>
        <taxon>Glomeromycetes</taxon>
        <taxon>Diversisporales</taxon>
        <taxon>Gigasporaceae</taxon>
        <taxon>Cetraspora</taxon>
    </lineage>
</organism>